<keyword evidence="5" id="KW-0460">Magnesium</keyword>
<dbReference type="RefSeq" id="WP_209767964.1">
    <property type="nucleotide sequence ID" value="NZ_JAGINP010000013.1"/>
</dbReference>
<dbReference type="PANTHER" id="PTHR11241:SF0">
    <property type="entry name" value="DEOXYURIDINE 5'-TRIPHOSPHATE NUCLEOTIDOHYDROLASE"/>
    <property type="match status" value="1"/>
</dbReference>
<dbReference type="InterPro" id="IPR036157">
    <property type="entry name" value="dUTPase-like_sf"/>
</dbReference>
<evidence type="ECO:0000259" key="7">
    <source>
        <dbReference type="Pfam" id="PF00692"/>
    </source>
</evidence>
<reference evidence="8 9" key="1">
    <citation type="submission" date="2021-03" db="EMBL/GenBank/DDBJ databases">
        <title>Genomic Encyclopedia of Type Strains, Phase III (KMG-III): the genomes of soil and plant-associated and newly described type strains.</title>
        <authorList>
            <person name="Whitman W."/>
        </authorList>
    </citation>
    <scope>NUCLEOTIDE SEQUENCE [LARGE SCALE GENOMIC DNA]</scope>
    <source>
        <strain evidence="8 9">IMMIB AFH-6</strain>
    </source>
</reference>
<dbReference type="InterPro" id="IPR033704">
    <property type="entry name" value="dUTPase_trimeric"/>
</dbReference>
<accession>A0ABS4SN96</accession>
<dbReference type="HAMAP" id="MF_00116">
    <property type="entry name" value="dUTPase_bact"/>
    <property type="match status" value="1"/>
</dbReference>
<keyword evidence="3 5" id="KW-0546">Nucleotide metabolism</keyword>
<sequence>MSVTVPVVRLPHAEGLELPAYATEHAAGLDLVAAVAAPLVLEPGRRALVPTGIALALPDGFEAQVRPRSGLALKNGVTVLNSPGTIDADYRGEVGVILVNHGDQPFTVERGQRIAQLVVARYERVVWSEAAALPDSTRGTGGFGSTGQHAHEAPQHTSKQESL</sequence>
<comment type="function">
    <text evidence="5">This enzyme is involved in nucleotide metabolism: it produces dUMP, the immediate precursor of thymidine nucleotides and it decreases the intracellular concentration of dUTP so that uracil cannot be incorporated into DNA.</text>
</comment>
<comment type="pathway">
    <text evidence="5">Pyrimidine metabolism; dUMP biosynthesis; dUMP from dCTP (dUTP route): step 2/2.</text>
</comment>
<feature type="compositionally biased region" description="Basic and acidic residues" evidence="6">
    <location>
        <begin position="149"/>
        <end position="163"/>
    </location>
</feature>
<evidence type="ECO:0000256" key="3">
    <source>
        <dbReference type="ARBA" id="ARBA00023080"/>
    </source>
</evidence>
<name>A0ABS4SN96_9PROT</name>
<protein>
    <recommendedName>
        <fullName evidence="5">Deoxyuridine 5'-triphosphate nucleotidohydrolase</fullName>
        <shortName evidence="5">dUTPase</shortName>
        <ecNumber evidence="5">3.6.1.23</ecNumber>
    </recommendedName>
    <alternativeName>
        <fullName evidence="5">dUTP pyrophosphatase</fullName>
    </alternativeName>
</protein>
<dbReference type="EC" id="3.6.1.23" evidence="5"/>
<evidence type="ECO:0000256" key="6">
    <source>
        <dbReference type="SAM" id="MobiDB-lite"/>
    </source>
</evidence>
<evidence type="ECO:0000256" key="2">
    <source>
        <dbReference type="ARBA" id="ARBA00022801"/>
    </source>
</evidence>
<gene>
    <name evidence="5" type="primary">dut</name>
    <name evidence="8" type="ORF">J2851_003805</name>
</gene>
<keyword evidence="5" id="KW-0479">Metal-binding</keyword>
<feature type="binding site" evidence="5">
    <location>
        <position position="81"/>
    </location>
    <ligand>
        <name>substrate</name>
    </ligand>
</feature>
<comment type="caution">
    <text evidence="5">Lacks conserved residue(s) required for the propagation of feature annotation.</text>
</comment>
<evidence type="ECO:0000256" key="4">
    <source>
        <dbReference type="ARBA" id="ARBA00047686"/>
    </source>
</evidence>
<dbReference type="SUPFAM" id="SSF51283">
    <property type="entry name" value="dUTPase-like"/>
    <property type="match status" value="1"/>
</dbReference>
<dbReference type="Pfam" id="PF00692">
    <property type="entry name" value="dUTPase"/>
    <property type="match status" value="1"/>
</dbReference>
<dbReference type="GO" id="GO:0004170">
    <property type="term" value="F:dUTP diphosphatase activity"/>
    <property type="evidence" value="ECO:0007669"/>
    <property type="project" value="UniProtKB-EC"/>
</dbReference>
<evidence type="ECO:0000256" key="1">
    <source>
        <dbReference type="ARBA" id="ARBA00006581"/>
    </source>
</evidence>
<keyword evidence="2 5" id="KW-0378">Hydrolase</keyword>
<evidence type="ECO:0000256" key="5">
    <source>
        <dbReference type="HAMAP-Rule" id="MF_00116"/>
    </source>
</evidence>
<feature type="binding site" evidence="5">
    <location>
        <begin position="68"/>
        <end position="70"/>
    </location>
    <ligand>
        <name>substrate</name>
    </ligand>
</feature>
<feature type="region of interest" description="Disordered" evidence="6">
    <location>
        <begin position="136"/>
        <end position="163"/>
    </location>
</feature>
<dbReference type="InterPro" id="IPR008181">
    <property type="entry name" value="dUTPase"/>
</dbReference>
<dbReference type="Gene3D" id="2.70.40.10">
    <property type="match status" value="1"/>
</dbReference>
<dbReference type="CDD" id="cd07557">
    <property type="entry name" value="trimeric_dUTPase"/>
    <property type="match status" value="1"/>
</dbReference>
<proteinExistence type="inferred from homology"/>
<dbReference type="NCBIfam" id="NF001862">
    <property type="entry name" value="PRK00601.1"/>
    <property type="match status" value="1"/>
</dbReference>
<dbReference type="NCBIfam" id="TIGR00576">
    <property type="entry name" value="dut"/>
    <property type="match status" value="1"/>
</dbReference>
<dbReference type="Proteomes" id="UP000781958">
    <property type="component" value="Unassembled WGS sequence"/>
</dbReference>
<comment type="cofactor">
    <cofactor evidence="5">
        <name>Mg(2+)</name>
        <dbReference type="ChEBI" id="CHEBI:18420"/>
    </cofactor>
</comment>
<dbReference type="PANTHER" id="PTHR11241">
    <property type="entry name" value="DEOXYURIDINE 5'-TRIPHOSPHATE NUCLEOTIDOHYDROLASE"/>
    <property type="match status" value="1"/>
</dbReference>
<comment type="similarity">
    <text evidence="1 5">Belongs to the dUTPase family.</text>
</comment>
<comment type="catalytic activity">
    <reaction evidence="4 5">
        <text>dUTP + H2O = dUMP + diphosphate + H(+)</text>
        <dbReference type="Rhea" id="RHEA:10248"/>
        <dbReference type="ChEBI" id="CHEBI:15377"/>
        <dbReference type="ChEBI" id="CHEBI:15378"/>
        <dbReference type="ChEBI" id="CHEBI:33019"/>
        <dbReference type="ChEBI" id="CHEBI:61555"/>
        <dbReference type="ChEBI" id="CHEBI:246422"/>
        <dbReference type="EC" id="3.6.1.23"/>
    </reaction>
</comment>
<evidence type="ECO:0000313" key="8">
    <source>
        <dbReference type="EMBL" id="MBP2294020.1"/>
    </source>
</evidence>
<evidence type="ECO:0000313" key="9">
    <source>
        <dbReference type="Proteomes" id="UP000781958"/>
    </source>
</evidence>
<dbReference type="InterPro" id="IPR029054">
    <property type="entry name" value="dUTPase-like"/>
</dbReference>
<feature type="binding site" evidence="5">
    <location>
        <begin position="85"/>
        <end position="87"/>
    </location>
    <ligand>
        <name>substrate</name>
    </ligand>
</feature>
<comment type="caution">
    <text evidence="8">The sequence shown here is derived from an EMBL/GenBank/DDBJ whole genome shotgun (WGS) entry which is preliminary data.</text>
</comment>
<feature type="domain" description="dUTPase-like" evidence="7">
    <location>
        <begin position="17"/>
        <end position="147"/>
    </location>
</feature>
<dbReference type="EMBL" id="JAGINP010000013">
    <property type="protein sequence ID" value="MBP2294020.1"/>
    <property type="molecule type" value="Genomic_DNA"/>
</dbReference>
<keyword evidence="9" id="KW-1185">Reference proteome</keyword>
<organism evidence="8 9">
    <name type="scientific">Azospirillum rugosum</name>
    <dbReference type="NCBI Taxonomy" id="416170"/>
    <lineage>
        <taxon>Bacteria</taxon>
        <taxon>Pseudomonadati</taxon>
        <taxon>Pseudomonadota</taxon>
        <taxon>Alphaproteobacteria</taxon>
        <taxon>Rhodospirillales</taxon>
        <taxon>Azospirillaceae</taxon>
        <taxon>Azospirillum</taxon>
    </lineage>
</organism>